<sequence>MAEKDQLLDGVSPETDELASTLMGDALDLLAAGDSFCVLLAVQSASGEVTSYEFEDDGPEACLEAARAKVAQVTGARRYAIVYEGAVEAGTDGFVDALLLEFGERGYRSYSAYSLVGDKGTGDGFTWTDPAPAGEVPPLL</sequence>
<reference evidence="1" key="1">
    <citation type="journal article" date="2021" name="PeerJ">
        <title>Extensive microbial diversity within the chicken gut microbiome revealed by metagenomics and culture.</title>
        <authorList>
            <person name="Gilroy R."/>
            <person name="Ravi A."/>
            <person name="Getino M."/>
            <person name="Pursley I."/>
            <person name="Horton D.L."/>
            <person name="Alikhan N.F."/>
            <person name="Baker D."/>
            <person name="Gharbi K."/>
            <person name="Hall N."/>
            <person name="Watson M."/>
            <person name="Adriaenssens E.M."/>
            <person name="Foster-Nyarko E."/>
            <person name="Jarju S."/>
            <person name="Secka A."/>
            <person name="Antonio M."/>
            <person name="Oren A."/>
            <person name="Chaudhuri R.R."/>
            <person name="La Ragione R."/>
            <person name="Hildebrand F."/>
            <person name="Pallen M.J."/>
        </authorList>
    </citation>
    <scope>NUCLEOTIDE SEQUENCE</scope>
    <source>
        <strain evidence="1">ChiHecolR3B27-1887</strain>
    </source>
</reference>
<evidence type="ECO:0000313" key="2">
    <source>
        <dbReference type="Proteomes" id="UP000824029"/>
    </source>
</evidence>
<proteinExistence type="predicted"/>
<gene>
    <name evidence="1" type="ORF">IAA22_03935</name>
</gene>
<comment type="caution">
    <text evidence="1">The sequence shown here is derived from an EMBL/GenBank/DDBJ whole genome shotgun (WGS) entry which is preliminary data.</text>
</comment>
<evidence type="ECO:0000313" key="1">
    <source>
        <dbReference type="EMBL" id="HIZ18246.1"/>
    </source>
</evidence>
<organism evidence="1 2">
    <name type="scientific">Candidatus Olsenella stercoravium</name>
    <dbReference type="NCBI Taxonomy" id="2838713"/>
    <lineage>
        <taxon>Bacteria</taxon>
        <taxon>Bacillati</taxon>
        <taxon>Actinomycetota</taxon>
        <taxon>Coriobacteriia</taxon>
        <taxon>Coriobacteriales</taxon>
        <taxon>Atopobiaceae</taxon>
        <taxon>Olsenella</taxon>
    </lineage>
</organism>
<protein>
    <submittedName>
        <fullName evidence="1">Uncharacterized protein</fullName>
    </submittedName>
</protein>
<name>A0A9D2DJA8_9ACTN</name>
<reference evidence="1" key="2">
    <citation type="submission" date="2021-04" db="EMBL/GenBank/DDBJ databases">
        <authorList>
            <person name="Gilroy R."/>
        </authorList>
    </citation>
    <scope>NUCLEOTIDE SEQUENCE</scope>
    <source>
        <strain evidence="1">ChiHecolR3B27-1887</strain>
    </source>
</reference>
<dbReference type="EMBL" id="DXBZ01000071">
    <property type="protein sequence ID" value="HIZ18246.1"/>
    <property type="molecule type" value="Genomic_DNA"/>
</dbReference>
<dbReference type="Proteomes" id="UP000824029">
    <property type="component" value="Unassembled WGS sequence"/>
</dbReference>
<dbReference type="AlphaFoldDB" id="A0A9D2DJA8"/>
<accession>A0A9D2DJA8</accession>